<dbReference type="PRINTS" id="PR00723">
    <property type="entry name" value="SUBTILISIN"/>
</dbReference>
<comment type="caution">
    <text evidence="15">The sequence shown here is derived from an EMBL/GenBank/DDBJ whole genome shotgun (WGS) entry which is preliminary data.</text>
</comment>
<evidence type="ECO:0000256" key="4">
    <source>
        <dbReference type="ARBA" id="ARBA00022670"/>
    </source>
</evidence>
<protein>
    <submittedName>
        <fullName evidence="15">Type VII secretion-associated serine protease</fullName>
    </submittedName>
</protein>
<keyword evidence="9 12" id="KW-0472">Membrane</keyword>
<evidence type="ECO:0000256" key="12">
    <source>
        <dbReference type="SAM" id="Phobius"/>
    </source>
</evidence>
<evidence type="ECO:0000256" key="1">
    <source>
        <dbReference type="ARBA" id="ARBA00004162"/>
    </source>
</evidence>
<keyword evidence="7 10" id="KW-0720">Serine protease</keyword>
<feature type="active site" description="Charge relay system" evidence="10">
    <location>
        <position position="269"/>
    </location>
</feature>
<evidence type="ECO:0000259" key="14">
    <source>
        <dbReference type="Pfam" id="PF00082"/>
    </source>
</evidence>
<accession>A0A8J3Y970</accession>
<evidence type="ECO:0000256" key="8">
    <source>
        <dbReference type="ARBA" id="ARBA00022989"/>
    </source>
</evidence>
<feature type="chain" id="PRO_5038820835" evidence="13">
    <location>
        <begin position="18"/>
        <end position="396"/>
    </location>
</feature>
<dbReference type="GO" id="GO:0005886">
    <property type="term" value="C:plasma membrane"/>
    <property type="evidence" value="ECO:0007669"/>
    <property type="project" value="UniProtKB-SubCell"/>
</dbReference>
<keyword evidence="8 12" id="KW-1133">Transmembrane helix</keyword>
<dbReference type="PROSITE" id="PS51892">
    <property type="entry name" value="SUBTILASE"/>
    <property type="match status" value="1"/>
</dbReference>
<keyword evidence="13" id="KW-0732">Signal</keyword>
<dbReference type="NCBIfam" id="TIGR03921">
    <property type="entry name" value="T7SS_mycosin"/>
    <property type="match status" value="1"/>
</dbReference>
<dbReference type="PROSITE" id="PS00138">
    <property type="entry name" value="SUBTILASE_SER"/>
    <property type="match status" value="1"/>
</dbReference>
<evidence type="ECO:0000256" key="3">
    <source>
        <dbReference type="ARBA" id="ARBA00022475"/>
    </source>
</evidence>
<dbReference type="InterPro" id="IPR036852">
    <property type="entry name" value="Peptidase_S8/S53_dom_sf"/>
</dbReference>
<evidence type="ECO:0000256" key="7">
    <source>
        <dbReference type="ARBA" id="ARBA00022825"/>
    </source>
</evidence>
<dbReference type="InterPro" id="IPR050131">
    <property type="entry name" value="Peptidase_S8_subtilisin-like"/>
</dbReference>
<evidence type="ECO:0000256" key="5">
    <source>
        <dbReference type="ARBA" id="ARBA00022692"/>
    </source>
</evidence>
<dbReference type="GO" id="GO:0004252">
    <property type="term" value="F:serine-type endopeptidase activity"/>
    <property type="evidence" value="ECO:0007669"/>
    <property type="project" value="UniProtKB-UniRule"/>
</dbReference>
<evidence type="ECO:0000256" key="10">
    <source>
        <dbReference type="PROSITE-ProRule" id="PRU01240"/>
    </source>
</evidence>
<feature type="domain" description="Peptidase S8/S53" evidence="14">
    <location>
        <begin position="59"/>
        <end position="317"/>
    </location>
</feature>
<dbReference type="InterPro" id="IPR023827">
    <property type="entry name" value="Peptidase_S8_Asp-AS"/>
</dbReference>
<dbReference type="GO" id="GO:0006508">
    <property type="term" value="P:proteolysis"/>
    <property type="evidence" value="ECO:0007669"/>
    <property type="project" value="UniProtKB-KW"/>
</dbReference>
<dbReference type="PROSITE" id="PS00136">
    <property type="entry name" value="SUBTILASE_ASP"/>
    <property type="match status" value="1"/>
</dbReference>
<dbReference type="Proteomes" id="UP000652013">
    <property type="component" value="Unassembled WGS sequence"/>
</dbReference>
<sequence length="396" mass="40635">MVAAGALVVGCVPFVSAAPAYAVVPCSGQQAPPLGTAMPDVPYPLLRYAPDRLAPLSTGRGVTVAVIDSGVDDRHPQLRGRVLPGRDLLASNPDAKQDCAGHGTGVASIIAAQPADGTGFRGLAPSATVLPVRVTERKEIEEDNPGRYVGSDGFAEAIRWAVRNGARGGVINLSVSLNRDVPAVRSAVDFALANDVVVVAAAGNASATDAAKEPYPARYDGVLAVGAVDANGLWADFSLTGDYVDVAAPGSQVTMAAVGGGHVQDSGTSFAAPYVAATAALIRARYPDLPAKDVVKLILATADPAPGGNRSDKYGIGIVNPYRALTERLADQPPRAPQPVAAEHTDPATQALTDRRDAARDRALLVGVIGLGAAILAVGLGLILPRGLRRRWRPAA</sequence>
<reference evidence="15" key="1">
    <citation type="submission" date="2021-01" db="EMBL/GenBank/DDBJ databases">
        <title>Whole genome shotgun sequence of Spirilliplanes yamanashiensis NBRC 15828.</title>
        <authorList>
            <person name="Komaki H."/>
            <person name="Tamura T."/>
        </authorList>
    </citation>
    <scope>NUCLEOTIDE SEQUENCE</scope>
    <source>
        <strain evidence="15">NBRC 15828</strain>
    </source>
</reference>
<keyword evidence="5 12" id="KW-0812">Transmembrane</keyword>
<evidence type="ECO:0000313" key="15">
    <source>
        <dbReference type="EMBL" id="GIJ03654.1"/>
    </source>
</evidence>
<organism evidence="15 16">
    <name type="scientific">Spirilliplanes yamanashiensis</name>
    <dbReference type="NCBI Taxonomy" id="42233"/>
    <lineage>
        <taxon>Bacteria</taxon>
        <taxon>Bacillati</taxon>
        <taxon>Actinomycetota</taxon>
        <taxon>Actinomycetes</taxon>
        <taxon>Micromonosporales</taxon>
        <taxon>Micromonosporaceae</taxon>
        <taxon>Spirilliplanes</taxon>
    </lineage>
</organism>
<evidence type="ECO:0000256" key="11">
    <source>
        <dbReference type="RuleBase" id="RU003355"/>
    </source>
</evidence>
<feature type="active site" description="Charge relay system" evidence="10">
    <location>
        <position position="102"/>
    </location>
</feature>
<dbReference type="RefSeq" id="WP_239107525.1">
    <property type="nucleotide sequence ID" value="NZ_BAAAGJ010000022.1"/>
</dbReference>
<dbReference type="InterPro" id="IPR023834">
    <property type="entry name" value="T7SS_pept_S8A_mycosin"/>
</dbReference>
<gene>
    <name evidence="15" type="ORF">Sya03_30060</name>
</gene>
<keyword evidence="3" id="KW-1003">Cell membrane</keyword>
<dbReference type="InterPro" id="IPR015500">
    <property type="entry name" value="Peptidase_S8_subtilisin-rel"/>
</dbReference>
<dbReference type="Gene3D" id="3.40.50.200">
    <property type="entry name" value="Peptidase S8/S53 domain"/>
    <property type="match status" value="1"/>
</dbReference>
<keyword evidence="16" id="KW-1185">Reference proteome</keyword>
<comment type="similarity">
    <text evidence="2 10 11">Belongs to the peptidase S8 family.</text>
</comment>
<evidence type="ECO:0000256" key="13">
    <source>
        <dbReference type="SAM" id="SignalP"/>
    </source>
</evidence>
<evidence type="ECO:0000256" key="9">
    <source>
        <dbReference type="ARBA" id="ARBA00023136"/>
    </source>
</evidence>
<dbReference type="InterPro" id="IPR000209">
    <property type="entry name" value="Peptidase_S8/S53_dom"/>
</dbReference>
<dbReference type="PANTHER" id="PTHR43806:SF11">
    <property type="entry name" value="CEREVISIN-RELATED"/>
    <property type="match status" value="1"/>
</dbReference>
<evidence type="ECO:0000313" key="16">
    <source>
        <dbReference type="Proteomes" id="UP000652013"/>
    </source>
</evidence>
<dbReference type="InterPro" id="IPR023828">
    <property type="entry name" value="Peptidase_S8_Ser-AS"/>
</dbReference>
<name>A0A8J3Y970_9ACTN</name>
<proteinExistence type="inferred from homology"/>
<feature type="signal peptide" evidence="13">
    <location>
        <begin position="1"/>
        <end position="17"/>
    </location>
</feature>
<feature type="transmembrane region" description="Helical" evidence="12">
    <location>
        <begin position="363"/>
        <end position="384"/>
    </location>
</feature>
<keyword evidence="6 10" id="KW-0378">Hydrolase</keyword>
<keyword evidence="4 10" id="KW-0645">Protease</keyword>
<evidence type="ECO:0000256" key="2">
    <source>
        <dbReference type="ARBA" id="ARBA00011073"/>
    </source>
</evidence>
<feature type="active site" description="Charge relay system" evidence="10">
    <location>
        <position position="68"/>
    </location>
</feature>
<dbReference type="InterPro" id="IPR022398">
    <property type="entry name" value="Peptidase_S8_His-AS"/>
</dbReference>
<evidence type="ECO:0000256" key="6">
    <source>
        <dbReference type="ARBA" id="ARBA00022801"/>
    </source>
</evidence>
<dbReference type="EMBL" id="BOOY01000022">
    <property type="protein sequence ID" value="GIJ03654.1"/>
    <property type="molecule type" value="Genomic_DNA"/>
</dbReference>
<dbReference type="SUPFAM" id="SSF52743">
    <property type="entry name" value="Subtilisin-like"/>
    <property type="match status" value="1"/>
</dbReference>
<dbReference type="PANTHER" id="PTHR43806">
    <property type="entry name" value="PEPTIDASE S8"/>
    <property type="match status" value="1"/>
</dbReference>
<dbReference type="AlphaFoldDB" id="A0A8J3Y970"/>
<dbReference type="PROSITE" id="PS00137">
    <property type="entry name" value="SUBTILASE_HIS"/>
    <property type="match status" value="1"/>
</dbReference>
<comment type="subcellular location">
    <subcellularLocation>
        <location evidence="1">Cell membrane</location>
        <topology evidence="1">Single-pass membrane protein</topology>
    </subcellularLocation>
</comment>
<dbReference type="Pfam" id="PF00082">
    <property type="entry name" value="Peptidase_S8"/>
    <property type="match status" value="1"/>
</dbReference>